<keyword evidence="3" id="KW-1185">Reference proteome</keyword>
<comment type="caution">
    <text evidence="2">The sequence shown here is derived from an EMBL/GenBank/DDBJ whole genome shotgun (WGS) entry which is preliminary data.</text>
</comment>
<accession>A0ABP4S4S7</accession>
<keyword evidence="1" id="KW-0732">Signal</keyword>
<feature type="chain" id="PRO_5045864068" evidence="1">
    <location>
        <begin position="32"/>
        <end position="154"/>
    </location>
</feature>
<sequence>MGMSRTNRWARSLPLAGVVTLAVVLTGCGQAAPGKAAPGKAAGPAAIVQPAWCGPANNAFNDQDGFAKTVTSSKKVTPDQVAKAKSDDKAFLAAAPADAKADVTILTTQFDQQADSMLNGSNLQLPKSYLDTVTRFRTYSANHNCHLGYSDDNG</sequence>
<evidence type="ECO:0000256" key="1">
    <source>
        <dbReference type="SAM" id="SignalP"/>
    </source>
</evidence>
<reference evidence="3" key="1">
    <citation type="journal article" date="2019" name="Int. J. Syst. Evol. Microbiol.">
        <title>The Global Catalogue of Microorganisms (GCM) 10K type strain sequencing project: providing services to taxonomists for standard genome sequencing and annotation.</title>
        <authorList>
            <consortium name="The Broad Institute Genomics Platform"/>
            <consortium name="The Broad Institute Genome Sequencing Center for Infectious Disease"/>
            <person name="Wu L."/>
            <person name="Ma J."/>
        </authorList>
    </citation>
    <scope>NUCLEOTIDE SEQUENCE [LARGE SCALE GENOMIC DNA]</scope>
    <source>
        <strain evidence="3">JCM 14718</strain>
    </source>
</reference>
<evidence type="ECO:0000313" key="3">
    <source>
        <dbReference type="Proteomes" id="UP001500618"/>
    </source>
</evidence>
<feature type="signal peptide" evidence="1">
    <location>
        <begin position="1"/>
        <end position="31"/>
    </location>
</feature>
<name>A0ABP4S4S7_9ACTN</name>
<dbReference type="RefSeq" id="WP_344308519.1">
    <property type="nucleotide sequence ID" value="NZ_BAAANY010000005.1"/>
</dbReference>
<dbReference type="PROSITE" id="PS51257">
    <property type="entry name" value="PROKAR_LIPOPROTEIN"/>
    <property type="match status" value="1"/>
</dbReference>
<gene>
    <name evidence="2" type="ORF">GCM10009765_15960</name>
</gene>
<proteinExistence type="predicted"/>
<protein>
    <submittedName>
        <fullName evidence="2">Uncharacterized protein</fullName>
    </submittedName>
</protein>
<organism evidence="2 3">
    <name type="scientific">Fodinicola feengrottensis</name>
    <dbReference type="NCBI Taxonomy" id="435914"/>
    <lineage>
        <taxon>Bacteria</taxon>
        <taxon>Bacillati</taxon>
        <taxon>Actinomycetota</taxon>
        <taxon>Actinomycetes</taxon>
        <taxon>Mycobacteriales</taxon>
        <taxon>Fodinicola</taxon>
    </lineage>
</organism>
<dbReference type="EMBL" id="BAAANY010000005">
    <property type="protein sequence ID" value="GAA1667302.1"/>
    <property type="molecule type" value="Genomic_DNA"/>
</dbReference>
<dbReference type="Proteomes" id="UP001500618">
    <property type="component" value="Unassembled WGS sequence"/>
</dbReference>
<evidence type="ECO:0000313" key="2">
    <source>
        <dbReference type="EMBL" id="GAA1667302.1"/>
    </source>
</evidence>